<dbReference type="EMBL" id="HACG01052018">
    <property type="protein sequence ID" value="CEK98889.1"/>
    <property type="molecule type" value="Transcribed_RNA"/>
</dbReference>
<feature type="non-terminal residue" evidence="2">
    <location>
        <position position="139"/>
    </location>
</feature>
<evidence type="ECO:0000256" key="1">
    <source>
        <dbReference type="SAM" id="SignalP"/>
    </source>
</evidence>
<gene>
    <name evidence="2" type="primary">ORF219899</name>
</gene>
<evidence type="ECO:0008006" key="3">
    <source>
        <dbReference type="Google" id="ProtNLM"/>
    </source>
</evidence>
<keyword evidence="1" id="KW-0732">Signal</keyword>
<accession>A0A0B7C092</accession>
<name>A0A0B7C092_9EUPU</name>
<sequence length="139" mass="14865">MITSGNMLFLCWLSLAVAITNLVSCAEIPRLNEASHNAVNCTGFIASASCVSSDNEDQKYCLQNGTIVTGLCAAQREFCQNHVSIERDFTVCNNVIEGILHSSNEPPHSSSGAYSRSDGSHLIFDETLSSTTTGTTSII</sequence>
<feature type="signal peptide" evidence="1">
    <location>
        <begin position="1"/>
        <end position="25"/>
    </location>
</feature>
<reference evidence="2" key="1">
    <citation type="submission" date="2014-12" db="EMBL/GenBank/DDBJ databases">
        <title>Insight into the proteome of Arion vulgaris.</title>
        <authorList>
            <person name="Aradska J."/>
            <person name="Bulat T."/>
            <person name="Smidak R."/>
            <person name="Sarate P."/>
            <person name="Gangsoo J."/>
            <person name="Sialana F."/>
            <person name="Bilban M."/>
            <person name="Lubec G."/>
        </authorList>
    </citation>
    <scope>NUCLEOTIDE SEQUENCE</scope>
    <source>
        <tissue evidence="2">Skin</tissue>
    </source>
</reference>
<proteinExistence type="predicted"/>
<organism evidence="2">
    <name type="scientific">Arion vulgaris</name>
    <dbReference type="NCBI Taxonomy" id="1028688"/>
    <lineage>
        <taxon>Eukaryota</taxon>
        <taxon>Metazoa</taxon>
        <taxon>Spiralia</taxon>
        <taxon>Lophotrochozoa</taxon>
        <taxon>Mollusca</taxon>
        <taxon>Gastropoda</taxon>
        <taxon>Heterobranchia</taxon>
        <taxon>Euthyneura</taxon>
        <taxon>Panpulmonata</taxon>
        <taxon>Eupulmonata</taxon>
        <taxon>Stylommatophora</taxon>
        <taxon>Helicina</taxon>
        <taxon>Arionoidea</taxon>
        <taxon>Arionidae</taxon>
        <taxon>Arion</taxon>
    </lineage>
</organism>
<feature type="chain" id="PRO_5002113977" description="Kazal-like domain-containing protein" evidence="1">
    <location>
        <begin position="26"/>
        <end position="139"/>
    </location>
</feature>
<evidence type="ECO:0000313" key="2">
    <source>
        <dbReference type="EMBL" id="CEK98889.1"/>
    </source>
</evidence>
<protein>
    <recommendedName>
        <fullName evidence="3">Kazal-like domain-containing protein</fullName>
    </recommendedName>
</protein>
<dbReference type="AlphaFoldDB" id="A0A0B7C092"/>